<evidence type="ECO:0000256" key="1">
    <source>
        <dbReference type="SAM" id="Phobius"/>
    </source>
</evidence>
<keyword evidence="1" id="KW-0812">Transmembrane</keyword>
<evidence type="ECO:0000313" key="2">
    <source>
        <dbReference type="EMBL" id="CAF4506643.1"/>
    </source>
</evidence>
<proteinExistence type="predicted"/>
<gene>
    <name evidence="2" type="ORF">TSG867_LOCUS21533</name>
</gene>
<feature type="transmembrane region" description="Helical" evidence="1">
    <location>
        <begin position="55"/>
        <end position="76"/>
    </location>
</feature>
<protein>
    <recommendedName>
        <fullName evidence="4">EB domain-containing protein</fullName>
    </recommendedName>
</protein>
<dbReference type="EMBL" id="CAJOBQ010001671">
    <property type="protein sequence ID" value="CAF4506643.1"/>
    <property type="molecule type" value="Genomic_DNA"/>
</dbReference>
<sequence length="369" mass="41102">MSRPRISQKNIQFDEHVQMRIIPRKPPEPNLIFITMMKSIMNEDVSNTGTTPDTYTVIIITVTGICFICTIIRVVVKMFLHQKSTVLLFERIKFYFSISTNNTSDNSLAHNEVCTIGSNQCISSLGLSCSTGFCSCTSPYGWSALVNSSTILTHNESCTLSSQCKSMVGLICNGTGICSYVKETAYNINQSCTIGSNECDSAKGLFCNSSRCQCDYSTKYWNINFEQCRVYFCSESCRILEKTYVFIIFFSKYLEQRLNYSQMYVLDSDCMSTLICPTVSSACNCPLSLSDMVCNCASTKYYDSTLLQLNRASLSGLCLTSSNYTCLISLYCNADTCACPIGTIWIAANTTCVATGYIFFIAFPFSPYV</sequence>
<comment type="caution">
    <text evidence="2">The sequence shown here is derived from an EMBL/GenBank/DDBJ whole genome shotgun (WGS) entry which is preliminary data.</text>
</comment>
<dbReference type="AlphaFoldDB" id="A0A820VT12"/>
<organism evidence="2 3">
    <name type="scientific">Rotaria socialis</name>
    <dbReference type="NCBI Taxonomy" id="392032"/>
    <lineage>
        <taxon>Eukaryota</taxon>
        <taxon>Metazoa</taxon>
        <taxon>Spiralia</taxon>
        <taxon>Gnathifera</taxon>
        <taxon>Rotifera</taxon>
        <taxon>Eurotatoria</taxon>
        <taxon>Bdelloidea</taxon>
        <taxon>Philodinida</taxon>
        <taxon>Philodinidae</taxon>
        <taxon>Rotaria</taxon>
    </lineage>
</organism>
<keyword evidence="1" id="KW-1133">Transmembrane helix</keyword>
<dbReference type="Proteomes" id="UP000663862">
    <property type="component" value="Unassembled WGS sequence"/>
</dbReference>
<keyword evidence="1" id="KW-0472">Membrane</keyword>
<name>A0A820VT12_9BILA</name>
<evidence type="ECO:0008006" key="4">
    <source>
        <dbReference type="Google" id="ProtNLM"/>
    </source>
</evidence>
<evidence type="ECO:0000313" key="3">
    <source>
        <dbReference type="Proteomes" id="UP000663862"/>
    </source>
</evidence>
<accession>A0A820VT12</accession>
<reference evidence="2" key="1">
    <citation type="submission" date="2021-02" db="EMBL/GenBank/DDBJ databases">
        <authorList>
            <person name="Nowell W R."/>
        </authorList>
    </citation>
    <scope>NUCLEOTIDE SEQUENCE</scope>
</reference>